<protein>
    <submittedName>
        <fullName evidence="1">Uncharacterized protein</fullName>
    </submittedName>
</protein>
<name>A0A928VYK4_9CYAN</name>
<dbReference type="EMBL" id="JADEXN010000091">
    <property type="protein sequence ID" value="MBE9040513.1"/>
    <property type="molecule type" value="Genomic_DNA"/>
</dbReference>
<dbReference type="RefSeq" id="WP_264320759.1">
    <property type="nucleotide sequence ID" value="NZ_JADEXN010000091.1"/>
</dbReference>
<proteinExistence type="predicted"/>
<comment type="caution">
    <text evidence="1">The sequence shown here is derived from an EMBL/GenBank/DDBJ whole genome shotgun (WGS) entry which is preliminary data.</text>
</comment>
<dbReference type="PROSITE" id="PS51257">
    <property type="entry name" value="PROKAR_LIPOPROTEIN"/>
    <property type="match status" value="1"/>
</dbReference>
<organism evidence="1 2">
    <name type="scientific">Zarconia navalis LEGE 11467</name>
    <dbReference type="NCBI Taxonomy" id="1828826"/>
    <lineage>
        <taxon>Bacteria</taxon>
        <taxon>Bacillati</taxon>
        <taxon>Cyanobacteriota</taxon>
        <taxon>Cyanophyceae</taxon>
        <taxon>Oscillatoriophycideae</taxon>
        <taxon>Oscillatoriales</taxon>
        <taxon>Oscillatoriales incertae sedis</taxon>
        <taxon>Zarconia</taxon>
        <taxon>Zarconia navalis</taxon>
    </lineage>
</organism>
<accession>A0A928VYK4</accession>
<gene>
    <name evidence="1" type="ORF">IQ235_06895</name>
</gene>
<evidence type="ECO:0000313" key="1">
    <source>
        <dbReference type="EMBL" id="MBE9040513.1"/>
    </source>
</evidence>
<evidence type="ECO:0000313" key="2">
    <source>
        <dbReference type="Proteomes" id="UP000621799"/>
    </source>
</evidence>
<dbReference type="AlphaFoldDB" id="A0A928VYK4"/>
<keyword evidence="2" id="KW-1185">Reference proteome</keyword>
<reference evidence="1" key="1">
    <citation type="submission" date="2020-10" db="EMBL/GenBank/DDBJ databases">
        <authorList>
            <person name="Castelo-Branco R."/>
            <person name="Eusebio N."/>
            <person name="Adriana R."/>
            <person name="Vieira A."/>
            <person name="Brugerolle De Fraissinette N."/>
            <person name="Rezende De Castro R."/>
            <person name="Schneider M.P."/>
            <person name="Vasconcelos V."/>
            <person name="Leao P.N."/>
        </authorList>
    </citation>
    <scope>NUCLEOTIDE SEQUENCE</scope>
    <source>
        <strain evidence="1">LEGE 11467</strain>
    </source>
</reference>
<sequence length="71" mass="8057">MKKNSCLYNALNIWLGQGCIWVHQGHLTTCLWMVSALVHTAEVNLTRWLPYLPCRGYYAQSKHATGAPLVK</sequence>
<dbReference type="Proteomes" id="UP000621799">
    <property type="component" value="Unassembled WGS sequence"/>
</dbReference>